<organism evidence="2 3">
    <name type="scientific">Beauveria asiatica</name>
    <dbReference type="NCBI Taxonomy" id="1069075"/>
    <lineage>
        <taxon>Eukaryota</taxon>
        <taxon>Fungi</taxon>
        <taxon>Dikarya</taxon>
        <taxon>Ascomycota</taxon>
        <taxon>Pezizomycotina</taxon>
        <taxon>Sordariomycetes</taxon>
        <taxon>Hypocreomycetidae</taxon>
        <taxon>Hypocreales</taxon>
        <taxon>Cordycipitaceae</taxon>
        <taxon>Beauveria</taxon>
    </lineage>
</organism>
<protein>
    <submittedName>
        <fullName evidence="2">Uncharacterized protein</fullName>
    </submittedName>
</protein>
<dbReference type="Proteomes" id="UP001397290">
    <property type="component" value="Unassembled WGS sequence"/>
</dbReference>
<keyword evidence="3" id="KW-1185">Reference proteome</keyword>
<gene>
    <name evidence="2" type="ORF">G3M48_000498</name>
</gene>
<dbReference type="EMBL" id="JAAHCF010000011">
    <property type="protein sequence ID" value="KAK8150625.1"/>
    <property type="molecule type" value="Genomic_DNA"/>
</dbReference>
<reference evidence="2 3" key="1">
    <citation type="submission" date="2020-02" db="EMBL/GenBank/DDBJ databases">
        <title>Comparative genomics of the hypocrealean fungal genus Beauvera.</title>
        <authorList>
            <person name="Showalter D.N."/>
            <person name="Bushley K.E."/>
            <person name="Rehner S.A."/>
        </authorList>
    </citation>
    <scope>NUCLEOTIDE SEQUENCE [LARGE SCALE GENOMIC DNA]</scope>
    <source>
        <strain evidence="2 3">ARSEF4384</strain>
    </source>
</reference>
<feature type="region of interest" description="Disordered" evidence="1">
    <location>
        <begin position="72"/>
        <end position="116"/>
    </location>
</feature>
<sequence length="216" mass="23418">MTLTKSLVPTGHCQDSALALLDNPEDAFAVKKLGALLGDAIQRAIKPNQDESLAAYDQVRAKNKPSLYRDAAARGTTNSTHSGSIGKANQHQPHPRSESTTAPVPGKGQADVRGGLPGPCDTRILIRIPEHAPARSIDLFYVREKITKVCQIKTEDIIAVSWIPTGIAVTPRNERTGATLLGRHPELSKLLNATCVEKSEFWVTYEVKRVPARING</sequence>
<dbReference type="AlphaFoldDB" id="A0AAW0S8W4"/>
<feature type="compositionally biased region" description="Polar residues" evidence="1">
    <location>
        <begin position="75"/>
        <end position="102"/>
    </location>
</feature>
<accession>A0AAW0S8W4</accession>
<name>A0AAW0S8W4_9HYPO</name>
<proteinExistence type="predicted"/>
<comment type="caution">
    <text evidence="2">The sequence shown here is derived from an EMBL/GenBank/DDBJ whole genome shotgun (WGS) entry which is preliminary data.</text>
</comment>
<evidence type="ECO:0000256" key="1">
    <source>
        <dbReference type="SAM" id="MobiDB-lite"/>
    </source>
</evidence>
<evidence type="ECO:0000313" key="2">
    <source>
        <dbReference type="EMBL" id="KAK8150625.1"/>
    </source>
</evidence>
<evidence type="ECO:0000313" key="3">
    <source>
        <dbReference type="Proteomes" id="UP001397290"/>
    </source>
</evidence>